<evidence type="ECO:0000313" key="2">
    <source>
        <dbReference type="EMBL" id="KAG7387142.1"/>
    </source>
</evidence>
<evidence type="ECO:0000313" key="3">
    <source>
        <dbReference type="Proteomes" id="UP000694044"/>
    </source>
</evidence>
<name>A0A8T1W063_9STRA</name>
<evidence type="ECO:0000256" key="1">
    <source>
        <dbReference type="SAM" id="MobiDB-lite"/>
    </source>
</evidence>
<comment type="caution">
    <text evidence="2">The sequence shown here is derived from an EMBL/GenBank/DDBJ whole genome shotgun (WGS) entry which is preliminary data.</text>
</comment>
<accession>A0A8T1W063</accession>
<proteinExistence type="predicted"/>
<reference evidence="2" key="1">
    <citation type="submission" date="2021-02" db="EMBL/GenBank/DDBJ databases">
        <authorList>
            <person name="Palmer J.M."/>
        </authorList>
    </citation>
    <scope>NUCLEOTIDE SEQUENCE</scope>
    <source>
        <strain evidence="2">SCRP734</strain>
    </source>
</reference>
<feature type="region of interest" description="Disordered" evidence="1">
    <location>
        <begin position="1"/>
        <end position="23"/>
    </location>
</feature>
<protein>
    <submittedName>
        <fullName evidence="2">Uncharacterized protein</fullName>
    </submittedName>
</protein>
<organism evidence="2 3">
    <name type="scientific">Phytophthora pseudosyringae</name>
    <dbReference type="NCBI Taxonomy" id="221518"/>
    <lineage>
        <taxon>Eukaryota</taxon>
        <taxon>Sar</taxon>
        <taxon>Stramenopiles</taxon>
        <taxon>Oomycota</taxon>
        <taxon>Peronosporomycetes</taxon>
        <taxon>Peronosporales</taxon>
        <taxon>Peronosporaceae</taxon>
        <taxon>Phytophthora</taxon>
    </lineage>
</organism>
<feature type="compositionally biased region" description="Basic and acidic residues" evidence="1">
    <location>
        <begin position="73"/>
        <end position="83"/>
    </location>
</feature>
<feature type="region of interest" description="Disordered" evidence="1">
    <location>
        <begin position="64"/>
        <end position="85"/>
    </location>
</feature>
<gene>
    <name evidence="2" type="ORF">PHYPSEUDO_014662</name>
</gene>
<keyword evidence="3" id="KW-1185">Reference proteome</keyword>
<dbReference type="EMBL" id="JAGDFM010000085">
    <property type="protein sequence ID" value="KAG7387142.1"/>
    <property type="molecule type" value="Genomic_DNA"/>
</dbReference>
<sequence length="175" mass="19121">MKPHRVMDSFLAPQGEENASSREHQRVEKLGLARFAVALEGLEEEAGVFAFCTVETICVTKKNVSGAEGSDGSSRRPARDGRKSPSFHGFVHQWYYTGGLFRGSTEQPIIEIEETPAPARTVLEANPAVGSRVEAIPNTTLGTAFVKETHELLVAQLESTFPQCVFGESGIDWEI</sequence>
<dbReference type="AlphaFoldDB" id="A0A8T1W063"/>
<dbReference type="Proteomes" id="UP000694044">
    <property type="component" value="Unassembled WGS sequence"/>
</dbReference>